<proteinExistence type="predicted"/>
<dbReference type="OrthoDB" id="2570975at2759"/>
<sequence>MVGVVSESHHDFTLTDWIGQLYVPPSRLEYPHSLDLPPSSALFAPMPLSPLSQLPTTNITLGKDKENQEALVKSPPPRAGDAPGQHEGASPPLSRTLLLPQILPPSVPCAEIPLRRKPEISSSPHLLSRTAPASPSKPVMSYKFPRSLPRPPIPRVSDAAIAAVDKNLLGIPIEYLRHKLKNHAENGLAAVTATPVPPNCRSLPEELTLLVSGDQKSRLPTHIIVAMDLDGKSGTMFPFHDVVLVTHCAHLPPLPQRPNPTPEVKANSSTVVSLPVVAVRLPKPELFKFIFNYLYSKNSSNLLSMLIPLPPSAIPSRDSASATPVEDFNLKVSRALAHTFTPATLVERLRVIHGLWSNVVMLGIEDPGLWHAMQYAWDVLIGAGEIATTTSQG</sequence>
<accession>A0A9P6ASK6</accession>
<gene>
    <name evidence="2" type="ORF">BS47DRAFT_1347038</name>
</gene>
<organism evidence="2 3">
    <name type="scientific">Hydnum rufescens UP504</name>
    <dbReference type="NCBI Taxonomy" id="1448309"/>
    <lineage>
        <taxon>Eukaryota</taxon>
        <taxon>Fungi</taxon>
        <taxon>Dikarya</taxon>
        <taxon>Basidiomycota</taxon>
        <taxon>Agaricomycotina</taxon>
        <taxon>Agaricomycetes</taxon>
        <taxon>Cantharellales</taxon>
        <taxon>Hydnaceae</taxon>
        <taxon>Hydnum</taxon>
    </lineage>
</organism>
<feature type="region of interest" description="Disordered" evidence="1">
    <location>
        <begin position="68"/>
        <end position="92"/>
    </location>
</feature>
<dbReference type="EMBL" id="MU129004">
    <property type="protein sequence ID" value="KAF9511167.1"/>
    <property type="molecule type" value="Genomic_DNA"/>
</dbReference>
<dbReference type="AlphaFoldDB" id="A0A9P6ASK6"/>
<comment type="caution">
    <text evidence="2">The sequence shown here is derived from an EMBL/GenBank/DDBJ whole genome shotgun (WGS) entry which is preliminary data.</text>
</comment>
<protein>
    <submittedName>
        <fullName evidence="2">Uncharacterized protein</fullName>
    </submittedName>
</protein>
<dbReference type="Proteomes" id="UP000886523">
    <property type="component" value="Unassembled WGS sequence"/>
</dbReference>
<evidence type="ECO:0000313" key="2">
    <source>
        <dbReference type="EMBL" id="KAF9511167.1"/>
    </source>
</evidence>
<evidence type="ECO:0000313" key="3">
    <source>
        <dbReference type="Proteomes" id="UP000886523"/>
    </source>
</evidence>
<keyword evidence="3" id="KW-1185">Reference proteome</keyword>
<name>A0A9P6ASK6_9AGAM</name>
<reference evidence="2" key="1">
    <citation type="journal article" date="2020" name="Nat. Commun.">
        <title>Large-scale genome sequencing of mycorrhizal fungi provides insights into the early evolution of symbiotic traits.</title>
        <authorList>
            <person name="Miyauchi S."/>
            <person name="Kiss E."/>
            <person name="Kuo A."/>
            <person name="Drula E."/>
            <person name="Kohler A."/>
            <person name="Sanchez-Garcia M."/>
            <person name="Morin E."/>
            <person name="Andreopoulos B."/>
            <person name="Barry K.W."/>
            <person name="Bonito G."/>
            <person name="Buee M."/>
            <person name="Carver A."/>
            <person name="Chen C."/>
            <person name="Cichocki N."/>
            <person name="Clum A."/>
            <person name="Culley D."/>
            <person name="Crous P.W."/>
            <person name="Fauchery L."/>
            <person name="Girlanda M."/>
            <person name="Hayes R.D."/>
            <person name="Keri Z."/>
            <person name="LaButti K."/>
            <person name="Lipzen A."/>
            <person name="Lombard V."/>
            <person name="Magnuson J."/>
            <person name="Maillard F."/>
            <person name="Murat C."/>
            <person name="Nolan M."/>
            <person name="Ohm R.A."/>
            <person name="Pangilinan J."/>
            <person name="Pereira M.F."/>
            <person name="Perotto S."/>
            <person name="Peter M."/>
            <person name="Pfister S."/>
            <person name="Riley R."/>
            <person name="Sitrit Y."/>
            <person name="Stielow J.B."/>
            <person name="Szollosi G."/>
            <person name="Zifcakova L."/>
            <person name="Stursova M."/>
            <person name="Spatafora J.W."/>
            <person name="Tedersoo L."/>
            <person name="Vaario L.M."/>
            <person name="Yamada A."/>
            <person name="Yan M."/>
            <person name="Wang P."/>
            <person name="Xu J."/>
            <person name="Bruns T."/>
            <person name="Baldrian P."/>
            <person name="Vilgalys R."/>
            <person name="Dunand C."/>
            <person name="Henrissat B."/>
            <person name="Grigoriev I.V."/>
            <person name="Hibbett D."/>
            <person name="Nagy L.G."/>
            <person name="Martin F.M."/>
        </authorList>
    </citation>
    <scope>NUCLEOTIDE SEQUENCE</scope>
    <source>
        <strain evidence="2">UP504</strain>
    </source>
</reference>
<evidence type="ECO:0000256" key="1">
    <source>
        <dbReference type="SAM" id="MobiDB-lite"/>
    </source>
</evidence>